<dbReference type="AlphaFoldDB" id="A0A7J8FZK0"/>
<evidence type="ECO:0000313" key="2">
    <source>
        <dbReference type="EMBL" id="KAF6453011.1"/>
    </source>
</evidence>
<organism evidence="2 3">
    <name type="scientific">Molossus molossus</name>
    <name type="common">Pallas' mastiff bat</name>
    <name type="synonym">Vespertilio molossus</name>
    <dbReference type="NCBI Taxonomy" id="27622"/>
    <lineage>
        <taxon>Eukaryota</taxon>
        <taxon>Metazoa</taxon>
        <taxon>Chordata</taxon>
        <taxon>Craniata</taxon>
        <taxon>Vertebrata</taxon>
        <taxon>Euteleostomi</taxon>
        <taxon>Mammalia</taxon>
        <taxon>Eutheria</taxon>
        <taxon>Laurasiatheria</taxon>
        <taxon>Chiroptera</taxon>
        <taxon>Yangochiroptera</taxon>
        <taxon>Molossidae</taxon>
        <taxon>Molossus</taxon>
    </lineage>
</organism>
<sequence>MEGGWRAPNVLPHGQVNPPWGGGGGGTTLASATGNCVRQDSGGPPAAFRPPRRGLSARARGWASLGRLKLCRIPGRSPLIAAAWSQEHSLLSAPGKYQHLLCALVSLVCHRVQPNNLFLSLNVQASPELTSQALSLLTGTWK</sequence>
<reference evidence="2 3" key="1">
    <citation type="journal article" date="2020" name="Nature">
        <title>Six reference-quality genomes reveal evolution of bat adaptations.</title>
        <authorList>
            <person name="Jebb D."/>
            <person name="Huang Z."/>
            <person name="Pippel M."/>
            <person name="Hughes G.M."/>
            <person name="Lavrichenko K."/>
            <person name="Devanna P."/>
            <person name="Winkler S."/>
            <person name="Jermiin L.S."/>
            <person name="Skirmuntt E.C."/>
            <person name="Katzourakis A."/>
            <person name="Burkitt-Gray L."/>
            <person name="Ray D.A."/>
            <person name="Sullivan K.A.M."/>
            <person name="Roscito J.G."/>
            <person name="Kirilenko B.M."/>
            <person name="Davalos L.M."/>
            <person name="Corthals A.P."/>
            <person name="Power M.L."/>
            <person name="Jones G."/>
            <person name="Ransome R.D."/>
            <person name="Dechmann D.K.N."/>
            <person name="Locatelli A.G."/>
            <person name="Puechmaille S.J."/>
            <person name="Fedrigo O."/>
            <person name="Jarvis E.D."/>
            <person name="Hiller M."/>
            <person name="Vernes S.C."/>
            <person name="Myers E.W."/>
            <person name="Teeling E.C."/>
        </authorList>
    </citation>
    <scope>NUCLEOTIDE SEQUENCE [LARGE SCALE GENOMIC DNA]</scope>
    <source>
        <strain evidence="2">MMolMol1</strain>
        <tissue evidence="2">Muscle</tissue>
    </source>
</reference>
<keyword evidence="3" id="KW-1185">Reference proteome</keyword>
<name>A0A7J8FZK0_MOLMO</name>
<evidence type="ECO:0000256" key="1">
    <source>
        <dbReference type="SAM" id="MobiDB-lite"/>
    </source>
</evidence>
<gene>
    <name evidence="2" type="ORF">HJG59_008282</name>
</gene>
<dbReference type="EMBL" id="JACASF010000010">
    <property type="protein sequence ID" value="KAF6453011.1"/>
    <property type="molecule type" value="Genomic_DNA"/>
</dbReference>
<dbReference type="Proteomes" id="UP000550707">
    <property type="component" value="Unassembled WGS sequence"/>
</dbReference>
<dbReference type="InParanoid" id="A0A7J8FZK0"/>
<accession>A0A7J8FZK0</accession>
<comment type="caution">
    <text evidence="2">The sequence shown here is derived from an EMBL/GenBank/DDBJ whole genome shotgun (WGS) entry which is preliminary data.</text>
</comment>
<proteinExistence type="predicted"/>
<evidence type="ECO:0000313" key="3">
    <source>
        <dbReference type="Proteomes" id="UP000550707"/>
    </source>
</evidence>
<protein>
    <submittedName>
        <fullName evidence="2">Uncharacterized protein</fullName>
    </submittedName>
</protein>
<feature type="region of interest" description="Disordered" evidence="1">
    <location>
        <begin position="1"/>
        <end position="25"/>
    </location>
</feature>